<keyword evidence="2" id="KW-0472">Membrane</keyword>
<dbReference type="EMBL" id="MFJL01000034">
    <property type="protein sequence ID" value="OGG13907.1"/>
    <property type="molecule type" value="Genomic_DNA"/>
</dbReference>
<sequence>MQNKFGLFKNNGEIAVLLTILSLVLMVGGIGVGTLLTQKQTRTTSKAQGAGVCAEGAWIDALPTPAGGAGGYMMFRWKNTSCTSSARCHVTSDCSTLSNTSQPAQVTAGNSFGCYGYQGPNNNWDDFRCIHVVAVGTNNAALAGYSPPTGNSVLAAQGPAPTSGVNPTSGPAPTSPPAGTTCADYPWDNNGDHRADGACGASLGYPPGSCGGPRNAAPDLGKYFLCRTPSAADAAAWNAIGDTWYGACNTLADCTAAQSVYFPGQPTTAPAPQATTPPNQPTTPPAQTCNATITTFGCTLNNLNVCQQTPVSGLQANKYYECRQAGTGYYWFGPCDYNLCTTPPTPTTGPPAPLCNSVSTAVVCNSPGQCSNSVAGLTSGQYYQCGQNGPSLVWKGPCSYNPCTAPTATPGPTSTATVAPTSIKGTITIQANNFPYTKIEVSAAIAYQSSATQNFTYSLAANGIYNYELTNLKPNTSHELLVNVYNNSELLASVSKQVSSGTTYNVTLEIPIQLVQSRAIVKVQLDLTSDKIQVDSNSAIHVKFNDYFDTKFTIKSDSFDPVPLKDSSGKWYQRAEIPLNFQIPKSLVAFGHLKVHVYSTLSNSDTLHSIPLCAGRQITIDITKTFLSDEIKSFATNISSTPITATITCSGSLVSLGATAQEYSPAELQNRIDQWNNGDLTPLEMSRYLSELSHIPRMGWKFCDVPSGECTPNFSVSRSPND</sequence>
<keyword evidence="2" id="KW-0812">Transmembrane</keyword>
<keyword evidence="2" id="KW-1133">Transmembrane helix</keyword>
<evidence type="ECO:0000256" key="2">
    <source>
        <dbReference type="SAM" id="Phobius"/>
    </source>
</evidence>
<evidence type="ECO:0000313" key="3">
    <source>
        <dbReference type="EMBL" id="OGG13907.1"/>
    </source>
</evidence>
<protein>
    <submittedName>
        <fullName evidence="3">Uncharacterized protein</fullName>
    </submittedName>
</protein>
<feature type="transmembrane region" description="Helical" evidence="2">
    <location>
        <begin position="12"/>
        <end position="36"/>
    </location>
</feature>
<dbReference type="STRING" id="1798382.A3D77_05180"/>
<evidence type="ECO:0000256" key="1">
    <source>
        <dbReference type="SAM" id="MobiDB-lite"/>
    </source>
</evidence>
<evidence type="ECO:0000313" key="4">
    <source>
        <dbReference type="Proteomes" id="UP000176923"/>
    </source>
</evidence>
<accession>A0A1F5ZP87</accession>
<reference evidence="3 4" key="1">
    <citation type="journal article" date="2016" name="Nat. Commun.">
        <title>Thousands of microbial genomes shed light on interconnected biogeochemical processes in an aquifer system.</title>
        <authorList>
            <person name="Anantharaman K."/>
            <person name="Brown C.T."/>
            <person name="Hug L.A."/>
            <person name="Sharon I."/>
            <person name="Castelle C.J."/>
            <person name="Probst A.J."/>
            <person name="Thomas B.C."/>
            <person name="Singh A."/>
            <person name="Wilkins M.J."/>
            <person name="Karaoz U."/>
            <person name="Brodie E.L."/>
            <person name="Williams K.H."/>
            <person name="Hubbard S.S."/>
            <person name="Banfield J.F."/>
        </authorList>
    </citation>
    <scope>NUCLEOTIDE SEQUENCE [LARGE SCALE GENOMIC DNA]</scope>
</reference>
<feature type="compositionally biased region" description="Low complexity" evidence="1">
    <location>
        <begin position="167"/>
        <end position="178"/>
    </location>
</feature>
<gene>
    <name evidence="3" type="ORF">A3D77_05180</name>
</gene>
<dbReference type="Proteomes" id="UP000176923">
    <property type="component" value="Unassembled WGS sequence"/>
</dbReference>
<proteinExistence type="predicted"/>
<dbReference type="AlphaFoldDB" id="A0A1F5ZP87"/>
<comment type="caution">
    <text evidence="3">The sequence shown here is derived from an EMBL/GenBank/DDBJ whole genome shotgun (WGS) entry which is preliminary data.</text>
</comment>
<organism evidence="3 4">
    <name type="scientific">Candidatus Gottesmanbacteria bacterium RIFCSPHIGHO2_02_FULL_39_11</name>
    <dbReference type="NCBI Taxonomy" id="1798382"/>
    <lineage>
        <taxon>Bacteria</taxon>
        <taxon>Candidatus Gottesmaniibacteriota</taxon>
    </lineage>
</organism>
<name>A0A1F5ZP87_9BACT</name>
<feature type="region of interest" description="Disordered" evidence="1">
    <location>
        <begin position="155"/>
        <end position="178"/>
    </location>
</feature>